<dbReference type="GO" id="GO:0046872">
    <property type="term" value="F:metal ion binding"/>
    <property type="evidence" value="ECO:0007669"/>
    <property type="project" value="UniProtKB-KW"/>
</dbReference>
<protein>
    <submittedName>
        <fullName evidence="8">4Fe-4S dicluster domain-containing protein</fullName>
    </submittedName>
</protein>
<evidence type="ECO:0000313" key="8">
    <source>
        <dbReference type="EMBL" id="MSS81097.1"/>
    </source>
</evidence>
<evidence type="ECO:0000256" key="3">
    <source>
        <dbReference type="ARBA" id="ARBA00022723"/>
    </source>
</evidence>
<dbReference type="Proteomes" id="UP000441455">
    <property type="component" value="Unassembled WGS sequence"/>
</dbReference>
<dbReference type="PANTHER" id="PTHR42859:SF10">
    <property type="entry name" value="DIMETHYLSULFOXIDE REDUCTASE CHAIN B"/>
    <property type="match status" value="1"/>
</dbReference>
<dbReference type="SUPFAM" id="SSF54862">
    <property type="entry name" value="4Fe-4S ferredoxins"/>
    <property type="match status" value="1"/>
</dbReference>
<dbReference type="PROSITE" id="PS00198">
    <property type="entry name" value="4FE4S_FER_1"/>
    <property type="match status" value="2"/>
</dbReference>
<keyword evidence="6" id="KW-0411">Iron-sulfur</keyword>
<feature type="domain" description="4Fe-4S ferredoxin-type" evidence="7">
    <location>
        <begin position="31"/>
        <end position="57"/>
    </location>
</feature>
<proteinExistence type="predicted"/>
<evidence type="ECO:0000256" key="6">
    <source>
        <dbReference type="ARBA" id="ARBA00023014"/>
    </source>
</evidence>
<gene>
    <name evidence="8" type="ORF">FX155_00440</name>
</gene>
<dbReference type="InterPro" id="IPR017900">
    <property type="entry name" value="4Fe4S_Fe_S_CS"/>
</dbReference>
<dbReference type="PROSITE" id="PS51379">
    <property type="entry name" value="4FE4S_FER_2"/>
    <property type="match status" value="2"/>
</dbReference>
<evidence type="ECO:0000259" key="7">
    <source>
        <dbReference type="PROSITE" id="PS51379"/>
    </source>
</evidence>
<feature type="domain" description="4Fe-4S ferredoxin-type" evidence="7">
    <location>
        <begin position="1"/>
        <end position="30"/>
    </location>
</feature>
<accession>A0A6N7VHL5</accession>
<dbReference type="OrthoDB" id="9803397at2"/>
<evidence type="ECO:0000256" key="5">
    <source>
        <dbReference type="ARBA" id="ARBA00023004"/>
    </source>
</evidence>
<reference evidence="8 9" key="1">
    <citation type="submission" date="2019-08" db="EMBL/GenBank/DDBJ databases">
        <title>In-depth cultivation of the pig gut microbiome towards novel bacterial diversity and tailored functional studies.</title>
        <authorList>
            <person name="Wylensek D."/>
            <person name="Hitch T.C.A."/>
            <person name="Clavel T."/>
        </authorList>
    </citation>
    <scope>NUCLEOTIDE SEQUENCE [LARGE SCALE GENOMIC DNA]</scope>
    <source>
        <strain evidence="8 9">WCA-389-WT-5B</strain>
    </source>
</reference>
<name>A0A6N7VHL5_ACIFE</name>
<keyword evidence="4" id="KW-0249">Electron transport</keyword>
<dbReference type="InterPro" id="IPR050294">
    <property type="entry name" value="RnfB_subfamily"/>
</dbReference>
<sequence>MAHKINQDECIGCGSCAGTCPVGAIAEDNGKYKVDEASCIDCDACSGACPVGAIKAE</sequence>
<evidence type="ECO:0000313" key="9">
    <source>
        <dbReference type="Proteomes" id="UP000441455"/>
    </source>
</evidence>
<dbReference type="Gene3D" id="3.30.70.20">
    <property type="match status" value="2"/>
</dbReference>
<evidence type="ECO:0000256" key="4">
    <source>
        <dbReference type="ARBA" id="ARBA00022982"/>
    </source>
</evidence>
<dbReference type="InterPro" id="IPR017896">
    <property type="entry name" value="4Fe4S_Fe-S-bd"/>
</dbReference>
<dbReference type="EMBL" id="VULN01000001">
    <property type="protein sequence ID" value="MSS81097.1"/>
    <property type="molecule type" value="Genomic_DNA"/>
</dbReference>
<keyword evidence="2" id="KW-0004">4Fe-4S</keyword>
<evidence type="ECO:0000256" key="2">
    <source>
        <dbReference type="ARBA" id="ARBA00022485"/>
    </source>
</evidence>
<organism evidence="8 9">
    <name type="scientific">Acidaminococcus fermentans</name>
    <dbReference type="NCBI Taxonomy" id="905"/>
    <lineage>
        <taxon>Bacteria</taxon>
        <taxon>Bacillati</taxon>
        <taxon>Bacillota</taxon>
        <taxon>Negativicutes</taxon>
        <taxon>Acidaminococcales</taxon>
        <taxon>Acidaminococcaceae</taxon>
        <taxon>Acidaminococcus</taxon>
    </lineage>
</organism>
<dbReference type="RefSeq" id="WP_075579919.1">
    <property type="nucleotide sequence ID" value="NZ_CALEXD010000006.1"/>
</dbReference>
<dbReference type="AlphaFoldDB" id="A0A6N7VHL5"/>
<dbReference type="PANTHER" id="PTHR42859">
    <property type="entry name" value="OXIDOREDUCTASE"/>
    <property type="match status" value="1"/>
</dbReference>
<comment type="caution">
    <text evidence="8">The sequence shown here is derived from an EMBL/GenBank/DDBJ whole genome shotgun (WGS) entry which is preliminary data.</text>
</comment>
<keyword evidence="5" id="KW-0408">Iron</keyword>
<keyword evidence="3" id="KW-0479">Metal-binding</keyword>
<evidence type="ECO:0000256" key="1">
    <source>
        <dbReference type="ARBA" id="ARBA00022448"/>
    </source>
</evidence>
<dbReference type="GO" id="GO:0051539">
    <property type="term" value="F:4 iron, 4 sulfur cluster binding"/>
    <property type="evidence" value="ECO:0007669"/>
    <property type="project" value="UniProtKB-KW"/>
</dbReference>
<keyword evidence="1" id="KW-0813">Transport</keyword>
<dbReference type="Pfam" id="PF14697">
    <property type="entry name" value="Fer4_21"/>
    <property type="match status" value="1"/>
</dbReference>